<feature type="transmembrane region" description="Helical" evidence="6">
    <location>
        <begin position="474"/>
        <end position="496"/>
    </location>
</feature>
<gene>
    <name evidence="8" type="ORF">BCR33DRAFT_853362</name>
</gene>
<protein>
    <submittedName>
        <fullName evidence="8">EXS-domain-containing protein</fullName>
    </submittedName>
</protein>
<evidence type="ECO:0000256" key="1">
    <source>
        <dbReference type="ARBA" id="ARBA00004141"/>
    </source>
</evidence>
<keyword evidence="9" id="KW-1185">Reference proteome</keyword>
<dbReference type="Pfam" id="PF03124">
    <property type="entry name" value="EXS"/>
    <property type="match status" value="1"/>
</dbReference>
<feature type="transmembrane region" description="Helical" evidence="6">
    <location>
        <begin position="251"/>
        <end position="270"/>
    </location>
</feature>
<feature type="transmembrane region" description="Helical" evidence="6">
    <location>
        <begin position="185"/>
        <end position="206"/>
    </location>
</feature>
<dbReference type="PANTHER" id="PTHR10783:SF46">
    <property type="entry name" value="PROTEIN ERD1 HOMOLOG 2"/>
    <property type="match status" value="1"/>
</dbReference>
<evidence type="ECO:0000256" key="3">
    <source>
        <dbReference type="ARBA" id="ARBA00022989"/>
    </source>
</evidence>
<dbReference type="PROSITE" id="PS51380">
    <property type="entry name" value="EXS"/>
    <property type="match status" value="1"/>
</dbReference>
<evidence type="ECO:0000256" key="6">
    <source>
        <dbReference type="SAM" id="Phobius"/>
    </source>
</evidence>
<accession>A0A1Y2BXV4</accession>
<evidence type="ECO:0000256" key="2">
    <source>
        <dbReference type="ARBA" id="ARBA00022692"/>
    </source>
</evidence>
<feature type="transmembrane region" description="Helical" evidence="6">
    <location>
        <begin position="357"/>
        <end position="379"/>
    </location>
</feature>
<evidence type="ECO:0000256" key="4">
    <source>
        <dbReference type="ARBA" id="ARBA00023136"/>
    </source>
</evidence>
<feature type="transmembrane region" description="Helical" evidence="6">
    <location>
        <begin position="40"/>
        <end position="63"/>
    </location>
</feature>
<evidence type="ECO:0000256" key="5">
    <source>
        <dbReference type="SAM" id="MobiDB-lite"/>
    </source>
</evidence>
<keyword evidence="2 6" id="KW-0812">Transmembrane</keyword>
<dbReference type="PANTHER" id="PTHR10783">
    <property type="entry name" value="XENOTROPIC AND POLYTROPIC RETROVIRUS RECEPTOR 1-RELATED"/>
    <property type="match status" value="1"/>
</dbReference>
<dbReference type="Proteomes" id="UP000193642">
    <property type="component" value="Unassembled WGS sequence"/>
</dbReference>
<dbReference type="STRING" id="329046.A0A1Y2BXV4"/>
<sequence>MLHTSSIRNGLTVAGGLIGLALLYSMLSKLVVLVTRQLPVYFHVLLLVCLGLFCWASNIHILLASGISVNRILQFNPPQQQQSMDHAALLSSSTSHSAPMHSHYSSQALSLIPANLYMIAISYSAITLASIGLFALVVWISGGSEEQAEYVPLLAYVLMLALLVGLKADVFFGKERRWFLNSLKRIAFGTFASAVPFCDVIFADILTSFSKVLGDLHLVAQDLLSHESTHDSRYKQHQRRDGTSGGSMFRLGGRTMEIIGVALVCLPFLFRLRQCLAEYFQTQNNPAAQTRHLMNALKYCSAFPVIASSWFINWVRAEMSTLVHLNSEEVVTHSKLLGSMIVNPEENNKLDEKKIEFVLNFAIGIWIFFSIINSTYSLYWDIWMDWHLGTWSRKPNSNNVSPAIRRVNSIPSRVPMIQLNPQQSKSIETGSLSSNKNESALDSSNDQDLPHPVTSNQAPFPFFLRKTLHFRSPWLYYAAIVFNTLLRMSWIVRVAILHSLLKQSVSKESNGDSLRGVLLGVDLGLKGLEVLRRWVWVFFRVEREWVGGKERGIVREVKG</sequence>
<feature type="transmembrane region" description="Helical" evidence="6">
    <location>
        <begin position="116"/>
        <end position="141"/>
    </location>
</feature>
<keyword evidence="4 6" id="KW-0472">Membrane</keyword>
<name>A0A1Y2BXV4_9FUNG</name>
<evidence type="ECO:0000313" key="8">
    <source>
        <dbReference type="EMBL" id="ORY39588.1"/>
    </source>
</evidence>
<dbReference type="InterPro" id="IPR004342">
    <property type="entry name" value="EXS_C"/>
</dbReference>
<dbReference type="GO" id="GO:0005737">
    <property type="term" value="C:cytoplasm"/>
    <property type="evidence" value="ECO:0007669"/>
    <property type="project" value="TreeGrafter"/>
</dbReference>
<evidence type="ECO:0000313" key="9">
    <source>
        <dbReference type="Proteomes" id="UP000193642"/>
    </source>
</evidence>
<feature type="region of interest" description="Disordered" evidence="5">
    <location>
        <begin position="425"/>
        <end position="450"/>
    </location>
</feature>
<comment type="caution">
    <text evidence="8">The sequence shown here is derived from an EMBL/GenBank/DDBJ whole genome shotgun (WGS) entry which is preliminary data.</text>
</comment>
<dbReference type="OrthoDB" id="2159384at2759"/>
<dbReference type="GO" id="GO:0016020">
    <property type="term" value="C:membrane"/>
    <property type="evidence" value="ECO:0007669"/>
    <property type="project" value="UniProtKB-SubCell"/>
</dbReference>
<dbReference type="AlphaFoldDB" id="A0A1Y2BXV4"/>
<feature type="transmembrane region" description="Helical" evidence="6">
    <location>
        <begin position="153"/>
        <end position="173"/>
    </location>
</feature>
<keyword evidence="3 6" id="KW-1133">Transmembrane helix</keyword>
<proteinExistence type="predicted"/>
<reference evidence="8 9" key="1">
    <citation type="submission" date="2016-07" db="EMBL/GenBank/DDBJ databases">
        <title>Pervasive Adenine N6-methylation of Active Genes in Fungi.</title>
        <authorList>
            <consortium name="DOE Joint Genome Institute"/>
            <person name="Mondo S.J."/>
            <person name="Dannebaum R.O."/>
            <person name="Kuo R.C."/>
            <person name="Labutti K."/>
            <person name="Haridas S."/>
            <person name="Kuo A."/>
            <person name="Salamov A."/>
            <person name="Ahrendt S.R."/>
            <person name="Lipzen A."/>
            <person name="Sullivan W."/>
            <person name="Andreopoulos W.B."/>
            <person name="Clum A."/>
            <person name="Lindquist E."/>
            <person name="Daum C."/>
            <person name="Ramamoorthy G.K."/>
            <person name="Gryganskyi A."/>
            <person name="Culley D."/>
            <person name="Magnuson J.K."/>
            <person name="James T.Y."/>
            <person name="O'Malley M.A."/>
            <person name="Stajich J.E."/>
            <person name="Spatafora J.W."/>
            <person name="Visel A."/>
            <person name="Grigoriev I.V."/>
        </authorList>
    </citation>
    <scope>NUCLEOTIDE SEQUENCE [LARGE SCALE GENOMIC DNA]</scope>
    <source>
        <strain evidence="8 9">JEL800</strain>
    </source>
</reference>
<evidence type="ECO:0000259" key="7">
    <source>
        <dbReference type="PROSITE" id="PS51380"/>
    </source>
</evidence>
<organism evidence="8 9">
    <name type="scientific">Rhizoclosmatium globosum</name>
    <dbReference type="NCBI Taxonomy" id="329046"/>
    <lineage>
        <taxon>Eukaryota</taxon>
        <taxon>Fungi</taxon>
        <taxon>Fungi incertae sedis</taxon>
        <taxon>Chytridiomycota</taxon>
        <taxon>Chytridiomycota incertae sedis</taxon>
        <taxon>Chytridiomycetes</taxon>
        <taxon>Chytridiales</taxon>
        <taxon>Chytriomycetaceae</taxon>
        <taxon>Rhizoclosmatium</taxon>
    </lineage>
</organism>
<feature type="transmembrane region" description="Helical" evidence="6">
    <location>
        <begin position="12"/>
        <end position="34"/>
    </location>
</feature>
<dbReference type="EMBL" id="MCGO01000039">
    <property type="protein sequence ID" value="ORY39588.1"/>
    <property type="molecule type" value="Genomic_DNA"/>
</dbReference>
<feature type="domain" description="EXS" evidence="7">
    <location>
        <begin position="251"/>
        <end position="559"/>
    </location>
</feature>
<comment type="subcellular location">
    <subcellularLocation>
        <location evidence="1">Membrane</location>
        <topology evidence="1">Multi-pass membrane protein</topology>
    </subcellularLocation>
</comment>